<dbReference type="Proteomes" id="UP000663854">
    <property type="component" value="Unassembled WGS sequence"/>
</dbReference>
<accession>A0A815A852</accession>
<organism evidence="2 3">
    <name type="scientific">Rotaria sordida</name>
    <dbReference type="NCBI Taxonomy" id="392033"/>
    <lineage>
        <taxon>Eukaryota</taxon>
        <taxon>Metazoa</taxon>
        <taxon>Spiralia</taxon>
        <taxon>Gnathifera</taxon>
        <taxon>Rotifera</taxon>
        <taxon>Eurotatoria</taxon>
        <taxon>Bdelloidea</taxon>
        <taxon>Philodinida</taxon>
        <taxon>Philodinidae</taxon>
        <taxon>Rotaria</taxon>
    </lineage>
</organism>
<reference evidence="2" key="1">
    <citation type="submission" date="2021-02" db="EMBL/GenBank/DDBJ databases">
        <authorList>
            <person name="Nowell W R."/>
        </authorList>
    </citation>
    <scope>NUCLEOTIDE SEQUENCE</scope>
</reference>
<dbReference type="AlphaFoldDB" id="A0A815A852"/>
<evidence type="ECO:0000313" key="3">
    <source>
        <dbReference type="Proteomes" id="UP000663870"/>
    </source>
</evidence>
<dbReference type="EMBL" id="CAJNOL010000972">
    <property type="protein sequence ID" value="CAF1253799.1"/>
    <property type="molecule type" value="Genomic_DNA"/>
</dbReference>
<name>A0A815A852_9BILA</name>
<sequence length="342" mass="40640">MPNLLLDCLPVEIFYEILSYLSGGHILKAFHSLNNHFNNILIGYDHYILDLSASDISKKEFDLICSFLRSEQIVGLQFGRNYFDLVNRFISNFSNRQSLNRLRSLWIDDTILIDQLFLTRLVSIIDLNKLVSIRFDRIYLNHFNTSSRYTFDSLKHLVLCSSRQFRLLSKQIPTHLTFLHIFSDSINVMDQFIRSNMRQLKSLGIGLHCDSNNIQQFTKAFSNYQWTHLIQFNLRLNVDLDTPFKTMRQILSKMYRLRYLTLILRKPLATNNHLLDGIRWESFLSTSLLYLKTFNFQFSIMEKSKGKIRRLLRRFRSKWWLQTKQCVTVPLRSDELRNLVCV</sequence>
<dbReference type="EMBL" id="CAJNOH010000543">
    <property type="protein sequence ID" value="CAF1070718.1"/>
    <property type="molecule type" value="Genomic_DNA"/>
</dbReference>
<evidence type="ECO:0008006" key="4">
    <source>
        <dbReference type="Google" id="ProtNLM"/>
    </source>
</evidence>
<dbReference type="Proteomes" id="UP000663870">
    <property type="component" value="Unassembled WGS sequence"/>
</dbReference>
<evidence type="ECO:0000313" key="2">
    <source>
        <dbReference type="EMBL" id="CAF1253799.1"/>
    </source>
</evidence>
<protein>
    <recommendedName>
        <fullName evidence="4">F-box domain-containing protein</fullName>
    </recommendedName>
</protein>
<gene>
    <name evidence="2" type="ORF">JXQ802_LOCUS27120</name>
    <name evidence="1" type="ORF">PYM288_LOCUS18144</name>
</gene>
<keyword evidence="3" id="KW-1185">Reference proteome</keyword>
<evidence type="ECO:0000313" key="1">
    <source>
        <dbReference type="EMBL" id="CAF1070718.1"/>
    </source>
</evidence>
<comment type="caution">
    <text evidence="2">The sequence shown here is derived from an EMBL/GenBank/DDBJ whole genome shotgun (WGS) entry which is preliminary data.</text>
</comment>
<proteinExistence type="predicted"/>